<keyword evidence="2" id="KW-1185">Reference proteome</keyword>
<sequence length="456" mass="53182">MVTIPLQYESLKAVLPYLDANIRFQISLCIPYISSLEKRIPLKIENLTFSKNGTTVNEFRYQVGIYRDFGSKEALYYFVPKNDSGGEPSDIDQYGFPIYPGYDTLFPGDIDLSGEFFDMDLDYSEEKEHKLIQKLRIYKILLAEFQVPAGEDDICIESVPWDASLESNIRDYAECFEPDCEYIRSEFKSEVQTIRETLAPYIYRRNNTKPPYTPLIQFTTRSPKGSTTIQRFAYNKHLFEALKVLNNKFFEKRSSVISVKHLNIEFNEDIIRFPTGCMLRIDGLKGEIRNAFQFESSFPLNKLEIFGLHVDSADFSHQIVREAKTLVISAFTLEGDLWSPFLRDLPNRRVILKNSMVWESRENYLNLIDDWLERGREVGTFFSMCIRNEDIAEQCLDTLKQREEVIKFSEKQVQFKIGAALILNVYYEFTGKPAIIYNDYDSKWVLHLKVSHARSD</sequence>
<dbReference type="PANTHER" id="PTHR31379:SF1">
    <property type="entry name" value="F-BOX C PROTEIN-RELATED"/>
    <property type="match status" value="1"/>
</dbReference>
<dbReference type="InterPro" id="IPR021942">
    <property type="entry name" value="DUF3557"/>
</dbReference>
<dbReference type="HOGENOM" id="CLU_042576_0_1_1"/>
<organism evidence="2">
    <name type="scientific">Caenorhabditis remanei</name>
    <name type="common">Caenorhabditis vulgaris</name>
    <dbReference type="NCBI Taxonomy" id="31234"/>
    <lineage>
        <taxon>Eukaryota</taxon>
        <taxon>Metazoa</taxon>
        <taxon>Ecdysozoa</taxon>
        <taxon>Nematoda</taxon>
        <taxon>Chromadorea</taxon>
        <taxon>Rhabditida</taxon>
        <taxon>Rhabditina</taxon>
        <taxon>Rhabditomorpha</taxon>
        <taxon>Rhabditoidea</taxon>
        <taxon>Rhabditidae</taxon>
        <taxon>Peloderinae</taxon>
        <taxon>Caenorhabditis</taxon>
    </lineage>
</organism>
<dbReference type="FunCoup" id="E3N1D3">
    <property type="interactions" value="1246"/>
</dbReference>
<proteinExistence type="predicted"/>
<evidence type="ECO:0000313" key="1">
    <source>
        <dbReference type="EMBL" id="EFO83262.1"/>
    </source>
</evidence>
<dbReference type="EMBL" id="DS268508">
    <property type="protein sequence ID" value="EFO83262.1"/>
    <property type="molecule type" value="Genomic_DNA"/>
</dbReference>
<dbReference type="Proteomes" id="UP000008281">
    <property type="component" value="Unassembled WGS sequence"/>
</dbReference>
<gene>
    <name evidence="1" type="ORF">CRE_13586</name>
</gene>
<dbReference type="Pfam" id="PF12078">
    <property type="entry name" value="DUF3557"/>
    <property type="match status" value="1"/>
</dbReference>
<dbReference type="PANTHER" id="PTHR31379">
    <property type="entry name" value="F-BOX C PROTEIN-RELATED-RELATED"/>
    <property type="match status" value="1"/>
</dbReference>
<dbReference type="OMA" id="VWESREN"/>
<dbReference type="InParanoid" id="E3N1D3"/>
<evidence type="ECO:0000313" key="2">
    <source>
        <dbReference type="Proteomes" id="UP000008281"/>
    </source>
</evidence>
<accession>E3N1D3</accession>
<name>E3N1D3_CAERE</name>
<protein>
    <submittedName>
        <fullName evidence="1">Uncharacterized protein</fullName>
    </submittedName>
</protein>
<reference evidence="1" key="1">
    <citation type="submission" date="2007-07" db="EMBL/GenBank/DDBJ databases">
        <title>PCAP assembly of the Caenorhabditis remanei genome.</title>
        <authorList>
            <consortium name="The Caenorhabditis remanei Sequencing Consortium"/>
            <person name="Wilson R.K."/>
        </authorList>
    </citation>
    <scope>NUCLEOTIDE SEQUENCE [LARGE SCALE GENOMIC DNA]</scope>
    <source>
        <strain evidence="1">PB4641</strain>
    </source>
</reference>
<dbReference type="AlphaFoldDB" id="E3N1D3"/>